<accession>M5RTF8</accession>
<protein>
    <submittedName>
        <fullName evidence="2">Uncharacterized protein</fullName>
    </submittedName>
</protein>
<comment type="caution">
    <text evidence="2">The sequence shown here is derived from an EMBL/GenBank/DDBJ whole genome shotgun (WGS) entry which is preliminary data.</text>
</comment>
<dbReference type="EMBL" id="ANOG01000074">
    <property type="protein sequence ID" value="EMI22580.1"/>
    <property type="molecule type" value="Genomic_DNA"/>
</dbReference>
<dbReference type="Proteomes" id="UP000011991">
    <property type="component" value="Unassembled WGS sequence"/>
</dbReference>
<dbReference type="AlphaFoldDB" id="M5RTF8"/>
<evidence type="ECO:0000313" key="3">
    <source>
        <dbReference type="Proteomes" id="UP000011991"/>
    </source>
</evidence>
<evidence type="ECO:0000313" key="2">
    <source>
        <dbReference type="EMBL" id="EMI22580.1"/>
    </source>
</evidence>
<sequence length="116" mass="13244">MQLRNRQSLVQRLAAGVLFRSVLVVTNGIGPQSSLLEFKSLLYRLLFRRNRKLFRFGDNLGRDGSGKAEQQCRSNQAEKGSSGLATIDLWDPIHTSKIQWSIVREGPLNIREVMFR</sequence>
<gene>
    <name evidence="2" type="ORF">RMSM_00495</name>
</gene>
<evidence type="ECO:0000256" key="1">
    <source>
        <dbReference type="SAM" id="MobiDB-lite"/>
    </source>
</evidence>
<dbReference type="PATRIC" id="fig|1265738.3.peg.500"/>
<feature type="region of interest" description="Disordered" evidence="1">
    <location>
        <begin position="60"/>
        <end position="80"/>
    </location>
</feature>
<keyword evidence="3" id="KW-1185">Reference proteome</keyword>
<proteinExistence type="predicted"/>
<reference evidence="2 3" key="1">
    <citation type="journal article" date="2013" name="Mar. Genomics">
        <title>Expression of sulfatases in Rhodopirellula baltica and the diversity of sulfatases in the genus Rhodopirellula.</title>
        <authorList>
            <person name="Wegner C.E."/>
            <person name="Richter-Heitmann T."/>
            <person name="Klindworth A."/>
            <person name="Klockow C."/>
            <person name="Richter M."/>
            <person name="Achstetter T."/>
            <person name="Glockner F.O."/>
            <person name="Harder J."/>
        </authorList>
    </citation>
    <scope>NUCLEOTIDE SEQUENCE [LARGE SCALE GENOMIC DNA]</scope>
    <source>
        <strain evidence="2 3">SM1</strain>
    </source>
</reference>
<organism evidence="2 3">
    <name type="scientific">Rhodopirellula maiorica SM1</name>
    <dbReference type="NCBI Taxonomy" id="1265738"/>
    <lineage>
        <taxon>Bacteria</taxon>
        <taxon>Pseudomonadati</taxon>
        <taxon>Planctomycetota</taxon>
        <taxon>Planctomycetia</taxon>
        <taxon>Pirellulales</taxon>
        <taxon>Pirellulaceae</taxon>
        <taxon>Novipirellula</taxon>
    </lineage>
</organism>
<name>M5RTF8_9BACT</name>